<accession>A0ABV0Y781</accession>
<name>A0ABV0Y781_9TELE</name>
<keyword evidence="2" id="KW-0812">Transmembrane</keyword>
<keyword evidence="2" id="KW-1133">Transmembrane helix</keyword>
<feature type="compositionally biased region" description="Basic and acidic residues" evidence="1">
    <location>
        <begin position="1"/>
        <end position="14"/>
    </location>
</feature>
<keyword evidence="2" id="KW-0472">Membrane</keyword>
<dbReference type="Proteomes" id="UP001469553">
    <property type="component" value="Unassembled WGS sequence"/>
</dbReference>
<feature type="region of interest" description="Disordered" evidence="1">
    <location>
        <begin position="1"/>
        <end position="20"/>
    </location>
</feature>
<reference evidence="3 4" key="1">
    <citation type="submission" date="2021-06" db="EMBL/GenBank/DDBJ databases">
        <authorList>
            <person name="Palmer J.M."/>
        </authorList>
    </citation>
    <scope>NUCLEOTIDE SEQUENCE [LARGE SCALE GENOMIC DNA]</scope>
    <source>
        <strain evidence="3 4">AS_MEX2019</strain>
        <tissue evidence="3">Muscle</tissue>
    </source>
</reference>
<feature type="transmembrane region" description="Helical" evidence="2">
    <location>
        <begin position="120"/>
        <end position="139"/>
    </location>
</feature>
<evidence type="ECO:0000256" key="1">
    <source>
        <dbReference type="SAM" id="MobiDB-lite"/>
    </source>
</evidence>
<dbReference type="EMBL" id="JAHRIP010024036">
    <property type="protein sequence ID" value="MEQ2289643.1"/>
    <property type="molecule type" value="Genomic_DNA"/>
</dbReference>
<keyword evidence="4" id="KW-1185">Reference proteome</keyword>
<comment type="caution">
    <text evidence="3">The sequence shown here is derived from an EMBL/GenBank/DDBJ whole genome shotgun (WGS) entry which is preliminary data.</text>
</comment>
<organism evidence="3 4">
    <name type="scientific">Ameca splendens</name>
    <dbReference type="NCBI Taxonomy" id="208324"/>
    <lineage>
        <taxon>Eukaryota</taxon>
        <taxon>Metazoa</taxon>
        <taxon>Chordata</taxon>
        <taxon>Craniata</taxon>
        <taxon>Vertebrata</taxon>
        <taxon>Euteleostomi</taxon>
        <taxon>Actinopterygii</taxon>
        <taxon>Neopterygii</taxon>
        <taxon>Teleostei</taxon>
        <taxon>Neoteleostei</taxon>
        <taxon>Acanthomorphata</taxon>
        <taxon>Ovalentaria</taxon>
        <taxon>Atherinomorphae</taxon>
        <taxon>Cyprinodontiformes</taxon>
        <taxon>Goodeidae</taxon>
        <taxon>Ameca</taxon>
    </lineage>
</organism>
<evidence type="ECO:0000313" key="3">
    <source>
        <dbReference type="EMBL" id="MEQ2289643.1"/>
    </source>
</evidence>
<gene>
    <name evidence="3" type="ORF">AMECASPLE_035319</name>
</gene>
<evidence type="ECO:0000256" key="2">
    <source>
        <dbReference type="SAM" id="Phobius"/>
    </source>
</evidence>
<proteinExistence type="predicted"/>
<protein>
    <submittedName>
        <fullName evidence="3">Uncharacterized protein</fullName>
    </submittedName>
</protein>
<sequence length="143" mass="16040">MDSCGAEKIREKHQSLFPPAPTQRGSVFLFFAPQHHCSGPASLKTVENQMLKFTLHEEVRAGPEAPDVLQDTHDLSFWDLLEELKAAHNANISRRPDAAAIRTTARTSHQHNKFMSKIKFVVILALFEAYGFAASVVSIDRRN</sequence>
<evidence type="ECO:0000313" key="4">
    <source>
        <dbReference type="Proteomes" id="UP001469553"/>
    </source>
</evidence>